<evidence type="ECO:0000256" key="16">
    <source>
        <dbReference type="ARBA" id="ARBA00023201"/>
    </source>
</evidence>
<keyword evidence="7 18" id="KW-0812">Transmembrane</keyword>
<keyword evidence="4" id="KW-0050">Antiport</keyword>
<evidence type="ECO:0000256" key="2">
    <source>
        <dbReference type="ARBA" id="ARBA00005364"/>
    </source>
</evidence>
<feature type="transmembrane region" description="Helical" evidence="18">
    <location>
        <begin position="72"/>
        <end position="91"/>
    </location>
</feature>
<dbReference type="PANTHER" id="PTHR10846">
    <property type="entry name" value="SODIUM/POTASSIUM/CALCIUM EXCHANGER"/>
    <property type="match status" value="1"/>
</dbReference>
<feature type="domain" description="Sodium/calcium exchanger membrane region" evidence="20">
    <location>
        <begin position="344"/>
        <end position="493"/>
    </location>
</feature>
<dbReference type="InterPro" id="IPR004837">
    <property type="entry name" value="NaCa_Exmemb"/>
</dbReference>
<dbReference type="RefSeq" id="XP_025837224.1">
    <property type="nucleotide sequence ID" value="XM_025981439.1"/>
</dbReference>
<feature type="transmembrane region" description="Helical" evidence="18">
    <location>
        <begin position="479"/>
        <end position="500"/>
    </location>
</feature>
<feature type="compositionally biased region" description="Basic and acidic residues" evidence="17">
    <location>
        <begin position="250"/>
        <end position="279"/>
    </location>
</feature>
<dbReference type="OrthoDB" id="2127281at2759"/>
<keyword evidence="8 19" id="KW-0732">Signal</keyword>
<feature type="transmembrane region" description="Helical" evidence="18">
    <location>
        <begin position="449"/>
        <end position="467"/>
    </location>
</feature>
<comment type="similarity">
    <text evidence="2">Belongs to the Ca(2+):cation antiporter (CaCA) (TC 2.A.19) family. SLC24A subfamily.</text>
</comment>
<evidence type="ECO:0000256" key="1">
    <source>
        <dbReference type="ARBA" id="ARBA00004141"/>
    </source>
</evidence>
<evidence type="ECO:0000256" key="10">
    <source>
        <dbReference type="ARBA" id="ARBA00022847"/>
    </source>
</evidence>
<evidence type="ECO:0000256" key="13">
    <source>
        <dbReference type="ARBA" id="ARBA00023053"/>
    </source>
</evidence>
<feature type="transmembrane region" description="Helical" evidence="18">
    <location>
        <begin position="312"/>
        <end position="332"/>
    </location>
</feature>
<organism evidence="21 22">
    <name type="scientific">Agrilus planipennis</name>
    <name type="common">Emerald ash borer</name>
    <name type="synonym">Agrilus marcopoli</name>
    <dbReference type="NCBI Taxonomy" id="224129"/>
    <lineage>
        <taxon>Eukaryota</taxon>
        <taxon>Metazoa</taxon>
        <taxon>Ecdysozoa</taxon>
        <taxon>Arthropoda</taxon>
        <taxon>Hexapoda</taxon>
        <taxon>Insecta</taxon>
        <taxon>Pterygota</taxon>
        <taxon>Neoptera</taxon>
        <taxon>Endopterygota</taxon>
        <taxon>Coleoptera</taxon>
        <taxon>Polyphaga</taxon>
        <taxon>Elateriformia</taxon>
        <taxon>Buprestoidea</taxon>
        <taxon>Buprestidae</taxon>
        <taxon>Agrilinae</taxon>
        <taxon>Agrilus</taxon>
    </lineage>
</organism>
<dbReference type="GO" id="GO:0005262">
    <property type="term" value="F:calcium channel activity"/>
    <property type="evidence" value="ECO:0007669"/>
    <property type="project" value="TreeGrafter"/>
</dbReference>
<feature type="chain" id="PRO_5028978104" evidence="19">
    <location>
        <begin position="21"/>
        <end position="505"/>
    </location>
</feature>
<dbReference type="PANTHER" id="PTHR10846:SF2">
    <property type="entry name" value="RE48874P"/>
    <property type="match status" value="1"/>
</dbReference>
<dbReference type="InParanoid" id="A0A7F5RMH0"/>
<keyword evidence="3" id="KW-0813">Transport</keyword>
<gene>
    <name evidence="22" type="primary">LOC108737752</name>
</gene>
<evidence type="ECO:0000256" key="9">
    <source>
        <dbReference type="ARBA" id="ARBA00022837"/>
    </source>
</evidence>
<dbReference type="GO" id="GO:0015293">
    <property type="term" value="F:symporter activity"/>
    <property type="evidence" value="ECO:0007669"/>
    <property type="project" value="UniProtKB-KW"/>
</dbReference>
<feature type="transmembrane region" description="Helical" evidence="18">
    <location>
        <begin position="103"/>
        <end position="122"/>
    </location>
</feature>
<protein>
    <submittedName>
        <fullName evidence="22">Sodium/potassium/calcium exchanger 4-like</fullName>
    </submittedName>
</protein>
<feature type="transmembrane region" description="Helical" evidence="18">
    <location>
        <begin position="409"/>
        <end position="429"/>
    </location>
</feature>
<evidence type="ECO:0000256" key="5">
    <source>
        <dbReference type="ARBA" id="ARBA00022538"/>
    </source>
</evidence>
<evidence type="ECO:0000256" key="6">
    <source>
        <dbReference type="ARBA" id="ARBA00022568"/>
    </source>
</evidence>
<dbReference type="KEGG" id="apln:108737752"/>
<keyword evidence="10" id="KW-0769">Symport</keyword>
<evidence type="ECO:0000256" key="15">
    <source>
        <dbReference type="ARBA" id="ARBA00023136"/>
    </source>
</evidence>
<feature type="transmembrane region" description="Helical" evidence="18">
    <location>
        <begin position="156"/>
        <end position="175"/>
    </location>
</feature>
<keyword evidence="14" id="KW-0406">Ion transport</keyword>
<dbReference type="InterPro" id="IPR044880">
    <property type="entry name" value="NCX_ion-bd_dom_sf"/>
</dbReference>
<comment type="subcellular location">
    <subcellularLocation>
        <location evidence="1">Membrane</location>
        <topology evidence="1">Multi-pass membrane protein</topology>
    </subcellularLocation>
</comment>
<dbReference type="FunFam" id="1.20.1420.30:FF:000009">
    <property type="entry name" value="sodium/potassium/calcium exchanger 5 isoform X2"/>
    <property type="match status" value="1"/>
</dbReference>
<evidence type="ECO:0000256" key="12">
    <source>
        <dbReference type="ARBA" id="ARBA00022989"/>
    </source>
</evidence>
<keyword evidence="6" id="KW-0109">Calcium transport</keyword>
<keyword evidence="16" id="KW-0739">Sodium transport</keyword>
<accession>A0A7F5RMH0</accession>
<feature type="transmembrane region" description="Helical" evidence="18">
    <location>
        <begin position="181"/>
        <end position="198"/>
    </location>
</feature>
<dbReference type="PROSITE" id="PS51257">
    <property type="entry name" value="PROKAR_LIPOPROTEIN"/>
    <property type="match status" value="1"/>
</dbReference>
<feature type="transmembrane region" description="Helical" evidence="18">
    <location>
        <begin position="205"/>
        <end position="225"/>
    </location>
</feature>
<proteinExistence type="inferred from homology"/>
<keyword evidence="13" id="KW-0915">Sodium</keyword>
<dbReference type="AlphaFoldDB" id="A0A7F5RMH0"/>
<name>A0A7F5RMH0_AGRPL</name>
<evidence type="ECO:0000256" key="17">
    <source>
        <dbReference type="SAM" id="MobiDB-lite"/>
    </source>
</evidence>
<dbReference type="GeneID" id="108737752"/>
<feature type="domain" description="Sodium/calcium exchanger membrane region" evidence="20">
    <location>
        <begin position="79"/>
        <end position="220"/>
    </location>
</feature>
<evidence type="ECO:0000256" key="4">
    <source>
        <dbReference type="ARBA" id="ARBA00022449"/>
    </source>
</evidence>
<keyword evidence="12 18" id="KW-1133">Transmembrane helix</keyword>
<evidence type="ECO:0000256" key="14">
    <source>
        <dbReference type="ARBA" id="ARBA00023065"/>
    </source>
</evidence>
<reference evidence="22" key="1">
    <citation type="submission" date="2025-08" db="UniProtKB">
        <authorList>
            <consortium name="RefSeq"/>
        </authorList>
    </citation>
    <scope>IDENTIFICATION</scope>
    <source>
        <tissue evidence="22">Entire body</tissue>
    </source>
</reference>
<dbReference type="InterPro" id="IPR004481">
    <property type="entry name" value="K/Na/Ca-exchanger"/>
</dbReference>
<dbReference type="GO" id="GO:0008273">
    <property type="term" value="F:calcium, potassium:sodium antiporter activity"/>
    <property type="evidence" value="ECO:0007669"/>
    <property type="project" value="TreeGrafter"/>
</dbReference>
<evidence type="ECO:0000256" key="11">
    <source>
        <dbReference type="ARBA" id="ARBA00022958"/>
    </source>
</evidence>
<evidence type="ECO:0000256" key="18">
    <source>
        <dbReference type="SAM" id="Phobius"/>
    </source>
</evidence>
<feature type="region of interest" description="Disordered" evidence="17">
    <location>
        <begin position="250"/>
        <end position="281"/>
    </location>
</feature>
<evidence type="ECO:0000256" key="19">
    <source>
        <dbReference type="SAM" id="SignalP"/>
    </source>
</evidence>
<keyword evidence="11" id="KW-0630">Potassium</keyword>
<feature type="signal peptide" evidence="19">
    <location>
        <begin position="1"/>
        <end position="20"/>
    </location>
</feature>
<keyword evidence="15 18" id="KW-0472">Membrane</keyword>
<dbReference type="NCBIfam" id="TIGR00367">
    <property type="entry name" value="calcium/sodium antiporter"/>
    <property type="match status" value="1"/>
</dbReference>
<evidence type="ECO:0000313" key="22">
    <source>
        <dbReference type="RefSeq" id="XP_025837224.1"/>
    </source>
</evidence>
<evidence type="ECO:0000256" key="8">
    <source>
        <dbReference type="ARBA" id="ARBA00022729"/>
    </source>
</evidence>
<dbReference type="Proteomes" id="UP000192223">
    <property type="component" value="Unplaced"/>
</dbReference>
<feature type="transmembrane region" description="Helical" evidence="18">
    <location>
        <begin position="344"/>
        <end position="371"/>
    </location>
</feature>
<keyword evidence="9" id="KW-0106">Calcium</keyword>
<sequence length="505" mass="56171">MKVSLVAVTLFVAFLGSCYGHLIAAPSNVSSLENNVNKSEVEHSLLYRIVETFYVSRDSLDDFPDFIKTKPASVIVAFLVGIYCFTFLAILCDSYFLPSVEALCVILNVSEDVAAATFMSMATTAPEFFVNIVSTFISQSDLGLGTIVGSSSFNTLFTPALGCLAVATPLQLDWWPVTRDSSFYVVTIGLLVTIIWDGKVFWYEALVLEIVYILFFIYIFVTAKYSDRIKEFGMRNKFLRNIYVSSDEKIDQENPESKRQSVLSKEEIDRRQSKEDAARKSGMTIDIEKTSIDKFDEYNMKNQLFTMPKGNILIKILFIYTWPLRLFLACVMPNHRKYPITTPITFLLCVVCIGLNSYIVSWMVTVIGSAFNISETVMGFTLSAGGGALPEAFSLVIKARRGEGSMGVSNSLGGNIMNVLLSLGFPWFISTLSRGANDESYVQLESGSIQYTVLSLIIVVSALYFILMMNKFRLSRISGIILMVAWVAFLSVAVTVELVVNPSDS</sequence>
<dbReference type="GO" id="GO:0005886">
    <property type="term" value="C:plasma membrane"/>
    <property type="evidence" value="ECO:0007669"/>
    <property type="project" value="TreeGrafter"/>
</dbReference>
<evidence type="ECO:0000256" key="3">
    <source>
        <dbReference type="ARBA" id="ARBA00022448"/>
    </source>
</evidence>
<dbReference type="Pfam" id="PF01699">
    <property type="entry name" value="Na_Ca_ex"/>
    <property type="match status" value="2"/>
</dbReference>
<dbReference type="GO" id="GO:0006874">
    <property type="term" value="P:intracellular calcium ion homeostasis"/>
    <property type="evidence" value="ECO:0007669"/>
    <property type="project" value="TreeGrafter"/>
</dbReference>
<evidence type="ECO:0000259" key="20">
    <source>
        <dbReference type="Pfam" id="PF01699"/>
    </source>
</evidence>
<keyword evidence="5" id="KW-0633">Potassium transport</keyword>
<evidence type="ECO:0000256" key="7">
    <source>
        <dbReference type="ARBA" id="ARBA00022692"/>
    </source>
</evidence>
<dbReference type="Gene3D" id="1.20.1420.30">
    <property type="entry name" value="NCX, central ion-binding region"/>
    <property type="match status" value="2"/>
</dbReference>
<evidence type="ECO:0000313" key="21">
    <source>
        <dbReference type="Proteomes" id="UP000192223"/>
    </source>
</evidence>
<keyword evidence="21" id="KW-1185">Reference proteome</keyword>